<dbReference type="AlphaFoldDB" id="A0A8J3KLW1"/>
<protein>
    <recommendedName>
        <fullName evidence="1">HEPN/Toprim N-terminal domain-containing protein</fullName>
    </recommendedName>
</protein>
<gene>
    <name evidence="2" type="ORF">Cci01nite_75660</name>
</gene>
<evidence type="ECO:0000259" key="1">
    <source>
        <dbReference type="Pfam" id="PF18871"/>
    </source>
</evidence>
<dbReference type="Proteomes" id="UP000659904">
    <property type="component" value="Unassembled WGS sequence"/>
</dbReference>
<dbReference type="RefSeq" id="WP_147432867.1">
    <property type="nucleotide sequence ID" value="NZ_BONH01000053.1"/>
</dbReference>
<keyword evidence="3" id="KW-1185">Reference proteome</keyword>
<comment type="caution">
    <text evidence="2">The sequence shown here is derived from an EMBL/GenBank/DDBJ whole genome shotgun (WGS) entry which is preliminary data.</text>
</comment>
<proteinExistence type="predicted"/>
<reference evidence="2 3" key="1">
    <citation type="submission" date="2021-01" db="EMBL/GenBank/DDBJ databases">
        <title>Whole genome shotgun sequence of Catellatospora citrea NBRC 14495.</title>
        <authorList>
            <person name="Komaki H."/>
            <person name="Tamura T."/>
        </authorList>
    </citation>
    <scope>NUCLEOTIDE SEQUENCE [LARGE SCALE GENOMIC DNA]</scope>
    <source>
        <strain evidence="2 3">NBRC 14495</strain>
    </source>
</reference>
<dbReference type="EMBL" id="BONH01000053">
    <property type="protein sequence ID" value="GIG02473.1"/>
    <property type="molecule type" value="Genomic_DNA"/>
</dbReference>
<dbReference type="InterPro" id="IPR041487">
    <property type="entry name" value="HEPN/Toprim-NTD1"/>
</dbReference>
<feature type="domain" description="HEPN/Toprim N-terminal" evidence="1">
    <location>
        <begin position="1"/>
        <end position="206"/>
    </location>
</feature>
<sequence>MGEYWFLTAGRVTLSLGKNYLPDELMTLFRESDRYHHQDLLDEYASRESHEYSTKFENMTGYAVSVTTLRSRLSLTGFDPDLVRSEALKFLEYETAESDVPEGDEDEDNQGLLRSKWLVHESLPMPKLLDKVISWAKSTDGWLNHQMHPYGSAESFYGSAWESIIECYDDPRFALSLMLRGIRRDAVVKLNLTKLIMGGWMEPDELPSQTAERRLRRQTSSSGRIIVITEGSSDSQLIRKAFELVRPDIVDYFAFLDFSATDAPGGTDRVVSLTRGLAAAGVMNRVISVLDNDCAGRDAERQLLKSSLPETFRVMRLPEVEFARSYPTLGPSGSRDEDVNGRACSIEFMFGSEIMRMATGYLPPVRWKSFMPAVGDYQGELVEKRAVQQAIVDGLKDKTLRPEVIDCATALVDKIMRALPVTLGPASTSMSPLIPARVRANSHTESDDLW</sequence>
<name>A0A8J3KLW1_9ACTN</name>
<organism evidence="2 3">
    <name type="scientific">Catellatospora citrea</name>
    <dbReference type="NCBI Taxonomy" id="53366"/>
    <lineage>
        <taxon>Bacteria</taxon>
        <taxon>Bacillati</taxon>
        <taxon>Actinomycetota</taxon>
        <taxon>Actinomycetes</taxon>
        <taxon>Micromonosporales</taxon>
        <taxon>Micromonosporaceae</taxon>
        <taxon>Catellatospora</taxon>
    </lineage>
</organism>
<dbReference type="Pfam" id="PF18871">
    <property type="entry name" value="HEPN_Toprim_N"/>
    <property type="match status" value="1"/>
</dbReference>
<evidence type="ECO:0000313" key="3">
    <source>
        <dbReference type="Proteomes" id="UP000659904"/>
    </source>
</evidence>
<accession>A0A8J3KLW1</accession>
<evidence type="ECO:0000313" key="2">
    <source>
        <dbReference type="EMBL" id="GIG02473.1"/>
    </source>
</evidence>